<feature type="compositionally biased region" description="Basic and acidic residues" evidence="1">
    <location>
        <begin position="374"/>
        <end position="390"/>
    </location>
</feature>
<protein>
    <submittedName>
        <fullName evidence="3">CDP-glucose 4,6-dehydratase</fullName>
    </submittedName>
</protein>
<dbReference type="PANTHER" id="PTHR43000">
    <property type="entry name" value="DTDP-D-GLUCOSE 4,6-DEHYDRATASE-RELATED"/>
    <property type="match status" value="1"/>
</dbReference>
<keyword evidence="4" id="KW-1185">Reference proteome</keyword>
<evidence type="ECO:0000256" key="1">
    <source>
        <dbReference type="SAM" id="MobiDB-lite"/>
    </source>
</evidence>
<dbReference type="InterPro" id="IPR036291">
    <property type="entry name" value="NAD(P)-bd_dom_sf"/>
</dbReference>
<dbReference type="Gene3D" id="3.40.50.720">
    <property type="entry name" value="NAD(P)-binding Rossmann-like Domain"/>
    <property type="match status" value="1"/>
</dbReference>
<feature type="region of interest" description="Disordered" evidence="1">
    <location>
        <begin position="366"/>
        <end position="399"/>
    </location>
</feature>
<name>A0A2A9DVR8_9MICO</name>
<sequence length="399" mass="43732">MSTSADVHEGAEQRRSDSPCPQLRVRVWFGALVMSYRCTMTSYFEEASVFVTGHTGFKGAWLCLLLDRLGARVHGYARQTPDDFLYQRAHVSSALEADERGDIRNVEQLTASMRRSGAETVLHLAAQSVVRESYATPRETFSVNVDGTLAVLEAARSTESVRRVVVVTTDKVYRNNEWHWGYREQDMLGGDDPYSASKAAAELATHSFAVSYPREGLAIATARAGNVVGGGDATPDALIPELIGAFRSGRPASLRRPRATRPWQHVLEPLTGYLRLAEKLDSSRHDSAWNFGPSTDEVLTVGSVADELAHLWGDGAQWSAVDDDGPHEAGLLMVDSARARHDLGWSPTLSVREALAYTIDWEKSVDAGASPRSATERQIDDYLAAADRRSARTSPALSR</sequence>
<dbReference type="InterPro" id="IPR016040">
    <property type="entry name" value="NAD(P)-bd_dom"/>
</dbReference>
<dbReference type="NCBIfam" id="TIGR02622">
    <property type="entry name" value="CDP_4_6_dhtase"/>
    <property type="match status" value="1"/>
</dbReference>
<evidence type="ECO:0000313" key="4">
    <source>
        <dbReference type="Proteomes" id="UP000221369"/>
    </source>
</evidence>
<evidence type="ECO:0000313" key="3">
    <source>
        <dbReference type="EMBL" id="PFG30456.1"/>
    </source>
</evidence>
<evidence type="ECO:0000259" key="2">
    <source>
        <dbReference type="Pfam" id="PF16363"/>
    </source>
</evidence>
<feature type="domain" description="NAD(P)-binding" evidence="2">
    <location>
        <begin position="50"/>
        <end position="355"/>
    </location>
</feature>
<reference evidence="3 4" key="1">
    <citation type="submission" date="2017-10" db="EMBL/GenBank/DDBJ databases">
        <title>Sequencing the genomes of 1000 actinobacteria strains.</title>
        <authorList>
            <person name="Klenk H.-P."/>
        </authorList>
    </citation>
    <scope>NUCLEOTIDE SEQUENCE [LARGE SCALE GENOMIC DNA]</scope>
    <source>
        <strain evidence="3 4">DSM 21798</strain>
    </source>
</reference>
<gene>
    <name evidence="3" type="ORF">ATJ78_1385</name>
</gene>
<dbReference type="AlphaFoldDB" id="A0A2A9DVR8"/>
<dbReference type="SUPFAM" id="SSF51735">
    <property type="entry name" value="NAD(P)-binding Rossmann-fold domains"/>
    <property type="match status" value="1"/>
</dbReference>
<organism evidence="3 4">
    <name type="scientific">Paramicrobacterium agarici</name>
    <dbReference type="NCBI Taxonomy" id="630514"/>
    <lineage>
        <taxon>Bacteria</taxon>
        <taxon>Bacillati</taxon>
        <taxon>Actinomycetota</taxon>
        <taxon>Actinomycetes</taxon>
        <taxon>Micrococcales</taxon>
        <taxon>Microbacteriaceae</taxon>
        <taxon>Paramicrobacterium</taxon>
    </lineage>
</organism>
<proteinExistence type="predicted"/>
<dbReference type="EMBL" id="PDJE01000001">
    <property type="protein sequence ID" value="PFG30456.1"/>
    <property type="molecule type" value="Genomic_DNA"/>
</dbReference>
<dbReference type="Gene3D" id="3.90.25.10">
    <property type="entry name" value="UDP-galactose 4-epimerase, domain 1"/>
    <property type="match status" value="1"/>
</dbReference>
<dbReference type="InterPro" id="IPR013445">
    <property type="entry name" value="CDP_4_6_deHydtase"/>
</dbReference>
<dbReference type="Pfam" id="PF16363">
    <property type="entry name" value="GDP_Man_Dehyd"/>
    <property type="match status" value="1"/>
</dbReference>
<dbReference type="Proteomes" id="UP000221369">
    <property type="component" value="Unassembled WGS sequence"/>
</dbReference>
<comment type="caution">
    <text evidence="3">The sequence shown here is derived from an EMBL/GenBank/DDBJ whole genome shotgun (WGS) entry which is preliminary data.</text>
</comment>
<accession>A0A2A9DVR8</accession>